<evidence type="ECO:0000313" key="3">
    <source>
        <dbReference type="Proteomes" id="UP000322997"/>
    </source>
</evidence>
<dbReference type="InterPro" id="IPR036514">
    <property type="entry name" value="SGNH_hydro_sf"/>
</dbReference>
<evidence type="ECO:0000259" key="1">
    <source>
        <dbReference type="Pfam" id="PF13472"/>
    </source>
</evidence>
<sequence length="607" mass="66570">MANYKPLGVSFDRTFRNDLNENFRRLDTVSRSVQTQVNNLVLASGTSNAEVVQARGEYPVLNQRLDESEFQLEKKRDKDDRIQGTELDTSSDITKVRIVNLADEVIRAMTGNAQVSPTIGNSAVVREKLANGAVTREKTQFQKLVSANVVDTTTVIQGGFYSPTSGNFSSNAGYFTTAEITVKSGESYRTNAASLAFFTSAYQFVSGVSPSELSGASGVFTVPSGAFYLRLNFVSSVAFPVCTKNTANYLQAFEQARYADEQLRVSSTNIGKDFVITPKNADFFSAERTENLFDPDNVVLGRYNELGEYALSSSNPQVTSNFIPVTPGDQLISSSSGYVTFYDAQKNFVSGMTPRTYFTVPSGVAFARTTSFVSTKDQEMVVKGTTLPPSYVPYLRYKIKSQYTEFNYVSKYKGKKWNVLGDSISVNKNFASKLYHEYINDEFGFGLIRNYGIGGSTVAKLGDDTNNSMALRYGQMDDDADMITVFGGTNDSSSGRVPIGQMSDRTVDTFYGAYHVLLSGLIEKYPGKKIAVFTPLQRASADTKPYAQVVREVAAYYSVPCLDLFAGGGLYAGSQTIVNRFMPDGLHPNADGHKIFSSKIASFLNSL</sequence>
<organism evidence="2 3">
    <name type="scientific">Rossellomorea marisflavi</name>
    <dbReference type="NCBI Taxonomy" id="189381"/>
    <lineage>
        <taxon>Bacteria</taxon>
        <taxon>Bacillati</taxon>
        <taxon>Bacillota</taxon>
        <taxon>Bacilli</taxon>
        <taxon>Bacillales</taxon>
        <taxon>Bacillaceae</taxon>
        <taxon>Rossellomorea</taxon>
    </lineage>
</organism>
<gene>
    <name evidence="2" type="ORF">FZC83_05360</name>
</gene>
<dbReference type="EMBL" id="VTEQ01000001">
    <property type="protein sequence ID" value="TYS56991.1"/>
    <property type="molecule type" value="Genomic_DNA"/>
</dbReference>
<dbReference type="InterPro" id="IPR013830">
    <property type="entry name" value="SGNH_hydro"/>
</dbReference>
<dbReference type="CDD" id="cd00229">
    <property type="entry name" value="SGNH_hydrolase"/>
    <property type="match status" value="1"/>
</dbReference>
<reference evidence="2 3" key="1">
    <citation type="submission" date="2019-08" db="EMBL/GenBank/DDBJ databases">
        <title>Bacillus genomes from the desert of Cuatro Cienegas, Coahuila.</title>
        <authorList>
            <person name="Olmedo-Alvarez G."/>
        </authorList>
    </citation>
    <scope>NUCLEOTIDE SEQUENCE [LARGE SCALE GENOMIC DNA]</scope>
    <source>
        <strain evidence="2 3">CH108_3D</strain>
    </source>
</reference>
<keyword evidence="2" id="KW-0378">Hydrolase</keyword>
<dbReference type="Pfam" id="PF13472">
    <property type="entry name" value="Lipase_GDSL_2"/>
    <property type="match status" value="1"/>
</dbReference>
<proteinExistence type="predicted"/>
<dbReference type="AlphaFoldDB" id="A0A5D4S319"/>
<feature type="domain" description="SGNH hydrolase-type esterase" evidence="1">
    <location>
        <begin position="419"/>
        <end position="595"/>
    </location>
</feature>
<protein>
    <submittedName>
        <fullName evidence="2">SGNH/GDSL hydrolase family protein</fullName>
    </submittedName>
</protein>
<dbReference type="Gene3D" id="3.40.50.1110">
    <property type="entry name" value="SGNH hydrolase"/>
    <property type="match status" value="1"/>
</dbReference>
<dbReference type="Proteomes" id="UP000322997">
    <property type="component" value="Unassembled WGS sequence"/>
</dbReference>
<evidence type="ECO:0000313" key="2">
    <source>
        <dbReference type="EMBL" id="TYS56991.1"/>
    </source>
</evidence>
<name>A0A5D4S319_9BACI</name>
<comment type="caution">
    <text evidence="2">The sequence shown here is derived from an EMBL/GenBank/DDBJ whole genome shotgun (WGS) entry which is preliminary data.</text>
</comment>
<dbReference type="GO" id="GO:0016787">
    <property type="term" value="F:hydrolase activity"/>
    <property type="evidence" value="ECO:0007669"/>
    <property type="project" value="UniProtKB-KW"/>
</dbReference>
<dbReference type="SUPFAM" id="SSF52266">
    <property type="entry name" value="SGNH hydrolase"/>
    <property type="match status" value="1"/>
</dbReference>
<dbReference type="RefSeq" id="WP_148984651.1">
    <property type="nucleotide sequence ID" value="NZ_JBNILK010000001.1"/>
</dbReference>
<accession>A0A5D4S319</accession>